<dbReference type="InterPro" id="IPR006094">
    <property type="entry name" value="Oxid_FAD_bind_N"/>
</dbReference>
<evidence type="ECO:0000313" key="4">
    <source>
        <dbReference type="EMBL" id="RKR88390.1"/>
    </source>
</evidence>
<dbReference type="PANTHER" id="PTHR43762">
    <property type="entry name" value="L-GULONOLACTONE OXIDASE"/>
    <property type="match status" value="1"/>
</dbReference>
<evidence type="ECO:0000259" key="3">
    <source>
        <dbReference type="PROSITE" id="PS51387"/>
    </source>
</evidence>
<dbReference type="RefSeq" id="WP_170208577.1">
    <property type="nucleotide sequence ID" value="NZ_RBKT01000001.1"/>
</dbReference>
<dbReference type="SUPFAM" id="SSF56176">
    <property type="entry name" value="FAD-binding/transporter-associated domain-like"/>
    <property type="match status" value="1"/>
</dbReference>
<gene>
    <name evidence="4" type="ORF">BDK92_2710</name>
</gene>
<sequence length="465" mass="50774">MTLTNWGGNVTIAAQGGWTRITSLEQLESMLTREKETVRVLGSRFTYPAQLRCPDGTRGILLDLPGRGVGELRGENLYVTGDTLLEDVWRAFDSHGLEPAACPPVITSQTVAGALATGTHAQGLSSGTFSDCVTAVELMDGTGTLHRLTPADAEFGAAVLNLGCLGVVVGLELRGRPAKELHCTRFTVAEDSLPERYAAWNRESVAAKSWWFTEHQVTHTWVVHDDSWTPTAAEAQGLADLDRVVTRTRRQLMADIGDGQGRTPAAQTLEKFLGARGSKGTLHEIFKNGIPAPQLNMEIAVPLDAVPGAYAGLKELLRASPYKLHYPVILRTTGPAHGYLSPAQAGPATYFGFVSYMTAVGSITAARPLFDDIQRLLYGLGGRPHWGKYFTPELLPAANTDGFHRFRRALSRFDPHRRFENDTFYRTFGLSPTRPGTDGPAPFSRPRLPGQRTEPRPIAPTRHPR</sequence>
<proteinExistence type="predicted"/>
<dbReference type="AlphaFoldDB" id="A0A495JH69"/>
<comment type="caution">
    <text evidence="4">The sequence shown here is derived from an EMBL/GenBank/DDBJ whole genome shotgun (WGS) entry which is preliminary data.</text>
</comment>
<dbReference type="GO" id="GO:0016020">
    <property type="term" value="C:membrane"/>
    <property type="evidence" value="ECO:0007669"/>
    <property type="project" value="InterPro"/>
</dbReference>
<dbReference type="Pfam" id="PF01565">
    <property type="entry name" value="FAD_binding_4"/>
    <property type="match status" value="1"/>
</dbReference>
<accession>A0A495JH69</accession>
<name>A0A495JH69_9ACTN</name>
<keyword evidence="5" id="KW-1185">Reference proteome</keyword>
<dbReference type="PANTHER" id="PTHR43762:SF1">
    <property type="entry name" value="D-ARABINONO-1,4-LACTONE OXIDASE"/>
    <property type="match status" value="1"/>
</dbReference>
<organism evidence="4 5">
    <name type="scientific">Micromonospora pisi</name>
    <dbReference type="NCBI Taxonomy" id="589240"/>
    <lineage>
        <taxon>Bacteria</taxon>
        <taxon>Bacillati</taxon>
        <taxon>Actinomycetota</taxon>
        <taxon>Actinomycetes</taxon>
        <taxon>Micromonosporales</taxon>
        <taxon>Micromonosporaceae</taxon>
        <taxon>Micromonospora</taxon>
    </lineage>
</organism>
<dbReference type="InterPro" id="IPR007173">
    <property type="entry name" value="ALO_C"/>
</dbReference>
<dbReference type="Gene3D" id="3.30.70.2520">
    <property type="match status" value="1"/>
</dbReference>
<dbReference type="PROSITE" id="PS51387">
    <property type="entry name" value="FAD_PCMH"/>
    <property type="match status" value="1"/>
</dbReference>
<dbReference type="InterPro" id="IPR010031">
    <property type="entry name" value="FAD_lactone_oxidase-like"/>
</dbReference>
<dbReference type="Gene3D" id="3.30.465.10">
    <property type="match status" value="1"/>
</dbReference>
<dbReference type="GO" id="GO:0003885">
    <property type="term" value="F:D-arabinono-1,4-lactone oxidase activity"/>
    <property type="evidence" value="ECO:0007669"/>
    <property type="project" value="InterPro"/>
</dbReference>
<dbReference type="GO" id="GO:0071949">
    <property type="term" value="F:FAD binding"/>
    <property type="evidence" value="ECO:0007669"/>
    <property type="project" value="InterPro"/>
</dbReference>
<protein>
    <submittedName>
        <fullName evidence="4">FAD/FMN-containing dehydrogenase</fullName>
    </submittedName>
</protein>
<dbReference type="EMBL" id="RBKT01000001">
    <property type="protein sequence ID" value="RKR88390.1"/>
    <property type="molecule type" value="Genomic_DNA"/>
</dbReference>
<evidence type="ECO:0000256" key="2">
    <source>
        <dbReference type="SAM" id="MobiDB-lite"/>
    </source>
</evidence>
<dbReference type="InterPro" id="IPR016169">
    <property type="entry name" value="FAD-bd_PCMH_sub2"/>
</dbReference>
<feature type="domain" description="FAD-binding PCMH-type" evidence="3">
    <location>
        <begin position="11"/>
        <end position="178"/>
    </location>
</feature>
<dbReference type="InterPro" id="IPR016166">
    <property type="entry name" value="FAD-bd_PCMH"/>
</dbReference>
<dbReference type="InterPro" id="IPR036318">
    <property type="entry name" value="FAD-bd_PCMH-like_sf"/>
</dbReference>
<reference evidence="4 5" key="1">
    <citation type="submission" date="2018-10" db="EMBL/GenBank/DDBJ databases">
        <title>Sequencing the genomes of 1000 actinobacteria strains.</title>
        <authorList>
            <person name="Klenk H.-P."/>
        </authorList>
    </citation>
    <scope>NUCLEOTIDE SEQUENCE [LARGE SCALE GENOMIC DNA]</scope>
    <source>
        <strain evidence="4 5">DSM 45175</strain>
    </source>
</reference>
<evidence type="ECO:0000256" key="1">
    <source>
        <dbReference type="ARBA" id="ARBA00023002"/>
    </source>
</evidence>
<dbReference type="InterPro" id="IPR016167">
    <property type="entry name" value="FAD-bd_PCMH_sub1"/>
</dbReference>
<dbReference type="Pfam" id="PF04030">
    <property type="entry name" value="ALO"/>
    <property type="match status" value="1"/>
</dbReference>
<evidence type="ECO:0000313" key="5">
    <source>
        <dbReference type="Proteomes" id="UP000277671"/>
    </source>
</evidence>
<dbReference type="Proteomes" id="UP000277671">
    <property type="component" value="Unassembled WGS sequence"/>
</dbReference>
<feature type="region of interest" description="Disordered" evidence="2">
    <location>
        <begin position="427"/>
        <end position="465"/>
    </location>
</feature>
<dbReference type="Gene3D" id="3.30.43.10">
    <property type="entry name" value="Uridine Diphospho-n-acetylenolpyruvylglucosamine Reductase, domain 2"/>
    <property type="match status" value="1"/>
</dbReference>
<keyword evidence="1" id="KW-0560">Oxidoreductase</keyword>